<proteinExistence type="predicted"/>
<dbReference type="KEGG" id="samy:DB32_006899"/>
<dbReference type="AlphaFoldDB" id="A0A0F6W7W4"/>
<evidence type="ECO:0000313" key="3">
    <source>
        <dbReference type="Proteomes" id="UP000034883"/>
    </source>
</evidence>
<dbReference type="STRING" id="927083.DB32_006899"/>
<reference evidence="2 3" key="1">
    <citation type="submission" date="2015-03" db="EMBL/GenBank/DDBJ databases">
        <title>Genome assembly of Sandaracinus amylolyticus DSM 53668.</title>
        <authorList>
            <person name="Sharma G."/>
            <person name="Subramanian S."/>
        </authorList>
    </citation>
    <scope>NUCLEOTIDE SEQUENCE [LARGE SCALE GENOMIC DNA]</scope>
    <source>
        <strain evidence="2 3">DSM 53668</strain>
    </source>
</reference>
<keyword evidence="3" id="KW-1185">Reference proteome</keyword>
<protein>
    <submittedName>
        <fullName evidence="2">Lipase-like protein</fullName>
    </submittedName>
</protein>
<evidence type="ECO:0000313" key="2">
    <source>
        <dbReference type="EMBL" id="AKF09750.1"/>
    </source>
</evidence>
<accession>A0A0F6W7W4</accession>
<dbReference type="EMBL" id="CP011125">
    <property type="protein sequence ID" value="AKF09750.1"/>
    <property type="molecule type" value="Genomic_DNA"/>
</dbReference>
<dbReference type="InterPro" id="IPR029058">
    <property type="entry name" value="AB_hydrolase_fold"/>
</dbReference>
<feature type="region of interest" description="Disordered" evidence="1">
    <location>
        <begin position="1"/>
        <end position="23"/>
    </location>
</feature>
<feature type="compositionally biased region" description="Acidic residues" evidence="1">
    <location>
        <begin position="7"/>
        <end position="23"/>
    </location>
</feature>
<name>A0A0F6W7W4_9BACT</name>
<evidence type="ECO:0000256" key="1">
    <source>
        <dbReference type="SAM" id="MobiDB-lite"/>
    </source>
</evidence>
<organism evidence="2 3">
    <name type="scientific">Sandaracinus amylolyticus</name>
    <dbReference type="NCBI Taxonomy" id="927083"/>
    <lineage>
        <taxon>Bacteria</taxon>
        <taxon>Pseudomonadati</taxon>
        <taxon>Myxococcota</taxon>
        <taxon>Polyangia</taxon>
        <taxon>Polyangiales</taxon>
        <taxon>Sandaracinaceae</taxon>
        <taxon>Sandaracinus</taxon>
    </lineage>
</organism>
<sequence>MPNDALRDDEEGHLDLPIDDDDPELSETERAFRAWMNTRDGWSTTMAATVRFSAVVDDRSIDPDTVQVWDWLPTPQRVSDLEVRLEEGDRRLTILPPRTGWEPGHRYVIVVRGGELGVRDTQGFGVEPDAIFYFLRRDQVLNTIGHNRAFPGATRAERLDAGSRLEDLRLELAPFFEFFEDPARPTQSEIPRDEVAALWSFTVTQDPELAMDRDSQRVPLPFDLLVDPETGLVSLEEAEWDSELEANAKRQANELDGFGVSPNLLFEMTEAVDPTTVAGNVHVFELDDTPRELPVSVKVMGDDGEEACRQTPTPADCIHLVVVVDDSALPLQGHTTYAIVVDRGVRSAEGEAVEPMPLGWFMRSEHPIAVRGASQIGSLTDELASRVEVTRARIDEFLDGYGRENIVTAWPFTTMDAVPGIRESARASIDLELDAEPTVRERLTPAQALEALSPGVEGAAIRAVYLTRSIGVREYVIGTIPSPYFLDPISRRWREDGQHPMQPVRFYMAVPNDLPEDEPAPVVIFGHAIVTDARFLMGIAGELAQRGFVAIGIDFPFHGERIACIDASLVAIPNFFPEVFRNLTGLDDDILRFPPCASGSDATCSTDGRCLTSSGEPDEFNQFPLVAVQMASGAAFLDTHDLPYINDHFRQALVDLSSLLRSIQTADWEGATGVRLDPERIHYVGQSLGAIIGSVWVSVTPEIDRAVLNVPGSDMVDLFVESTYFSPQIDEYFTSIDVPRPSFEEERLLDVARWLIDSVDPHSVAHLYAQEDRQVLIQMSRGDIIIPNRTTEVLQRVSGRPLRSYPTPLHADLIIPALGDAMLRDMGAFLSGEIEE</sequence>
<gene>
    <name evidence="2" type="ORF">DB32_006899</name>
</gene>
<dbReference type="Gene3D" id="3.40.50.1820">
    <property type="entry name" value="alpha/beta hydrolase"/>
    <property type="match status" value="1"/>
</dbReference>
<dbReference type="Proteomes" id="UP000034883">
    <property type="component" value="Chromosome"/>
</dbReference>
<dbReference type="SUPFAM" id="SSF53474">
    <property type="entry name" value="alpha/beta-Hydrolases"/>
    <property type="match status" value="1"/>
</dbReference>